<keyword evidence="6" id="KW-1185">Reference proteome</keyword>
<dbReference type="InterPro" id="IPR013216">
    <property type="entry name" value="Methyltransf_11"/>
</dbReference>
<dbReference type="EC" id="2.1.1.-" evidence="5"/>
<dbReference type="Pfam" id="PF08241">
    <property type="entry name" value="Methyltransf_11"/>
    <property type="match status" value="1"/>
</dbReference>
<dbReference type="GO" id="GO:0032259">
    <property type="term" value="P:methylation"/>
    <property type="evidence" value="ECO:0007669"/>
    <property type="project" value="UniProtKB-KW"/>
</dbReference>
<name>A0A5B9DF24_9ARCH</name>
<dbReference type="PANTHER" id="PTHR44942:SF4">
    <property type="entry name" value="METHYLTRANSFERASE TYPE 11 DOMAIN-CONTAINING PROTEIN"/>
    <property type="match status" value="1"/>
</dbReference>
<dbReference type="SUPFAM" id="SSF53335">
    <property type="entry name" value="S-adenosyl-L-methionine-dependent methyltransferases"/>
    <property type="match status" value="1"/>
</dbReference>
<protein>
    <submittedName>
        <fullName evidence="5">Class I SAM-dependent methyltransferase</fullName>
        <ecNumber evidence="5">2.1.1.-</ecNumber>
    </submittedName>
</protein>
<evidence type="ECO:0000313" key="5">
    <source>
        <dbReference type="EMBL" id="QEE17621.1"/>
    </source>
</evidence>
<dbReference type="Gene3D" id="3.40.50.150">
    <property type="entry name" value="Vaccinia Virus protein VP39"/>
    <property type="match status" value="1"/>
</dbReference>
<comment type="similarity">
    <text evidence="1">Belongs to the methyltransferase superfamily.</text>
</comment>
<dbReference type="GO" id="GO:0008757">
    <property type="term" value="F:S-adenosylmethionine-dependent methyltransferase activity"/>
    <property type="evidence" value="ECO:0007669"/>
    <property type="project" value="InterPro"/>
</dbReference>
<proteinExistence type="inferred from homology"/>
<dbReference type="OrthoDB" id="147504at2157"/>
<evidence type="ECO:0000256" key="2">
    <source>
        <dbReference type="ARBA" id="ARBA00022603"/>
    </source>
</evidence>
<evidence type="ECO:0000259" key="4">
    <source>
        <dbReference type="Pfam" id="PF08241"/>
    </source>
</evidence>
<organism evidence="5 6">
    <name type="scientific">Promethearchaeum syntrophicum</name>
    <dbReference type="NCBI Taxonomy" id="2594042"/>
    <lineage>
        <taxon>Archaea</taxon>
        <taxon>Promethearchaeati</taxon>
        <taxon>Promethearchaeota</taxon>
        <taxon>Promethearchaeia</taxon>
        <taxon>Promethearchaeales</taxon>
        <taxon>Promethearchaeaceae</taxon>
        <taxon>Promethearchaeum</taxon>
    </lineage>
</organism>
<evidence type="ECO:0000256" key="3">
    <source>
        <dbReference type="ARBA" id="ARBA00022679"/>
    </source>
</evidence>
<reference evidence="5 6" key="2">
    <citation type="journal article" date="2024" name="Int. J. Syst. Evol. Microbiol.">
        <title>Promethearchaeum syntrophicum gen. nov., sp. nov., an anaerobic, obligately syntrophic archaeon, the first isolate of the lineage 'Asgard' archaea, and proposal of the new archaeal phylum Promethearchaeota phyl. nov. and kingdom Promethearchaeati regn. nov.</title>
        <authorList>
            <person name="Imachi H."/>
            <person name="Nobu M.K."/>
            <person name="Kato S."/>
            <person name="Takaki Y."/>
            <person name="Miyazaki M."/>
            <person name="Miyata M."/>
            <person name="Ogawara M."/>
            <person name="Saito Y."/>
            <person name="Sakai S."/>
            <person name="Tahara Y.O."/>
            <person name="Takano Y."/>
            <person name="Tasumi E."/>
            <person name="Uematsu K."/>
            <person name="Yoshimura T."/>
            <person name="Itoh T."/>
            <person name="Ohkuma M."/>
            <person name="Takai K."/>
        </authorList>
    </citation>
    <scope>NUCLEOTIDE SEQUENCE [LARGE SCALE GENOMIC DNA]</scope>
    <source>
        <strain evidence="5 6">MK-D1</strain>
    </source>
</reference>
<dbReference type="GeneID" id="41331429"/>
<dbReference type="CDD" id="cd02440">
    <property type="entry name" value="AdoMet_MTases"/>
    <property type="match status" value="1"/>
</dbReference>
<dbReference type="Proteomes" id="UP000321408">
    <property type="component" value="Chromosome"/>
</dbReference>
<evidence type="ECO:0000256" key="1">
    <source>
        <dbReference type="ARBA" id="ARBA00008361"/>
    </source>
</evidence>
<keyword evidence="2 5" id="KW-0489">Methyltransferase</keyword>
<reference evidence="5 6" key="1">
    <citation type="journal article" date="2020" name="Nature">
        <title>Isolation of an archaeon at the prokaryote-eukaryote interface.</title>
        <authorList>
            <person name="Imachi H."/>
            <person name="Nobu M.K."/>
            <person name="Nakahara N."/>
            <person name="Morono Y."/>
            <person name="Ogawara M."/>
            <person name="Takaki Y."/>
            <person name="Takano Y."/>
            <person name="Uematsu K."/>
            <person name="Ikuta T."/>
            <person name="Ito M."/>
            <person name="Matsui Y."/>
            <person name="Miyazaki M."/>
            <person name="Murata K."/>
            <person name="Saito Y."/>
            <person name="Sakai S."/>
            <person name="Song C."/>
            <person name="Tasumi E."/>
            <person name="Yamanaka Y."/>
            <person name="Yamaguchi T."/>
            <person name="Kamagata Y."/>
            <person name="Tamaki H."/>
            <person name="Takai K."/>
        </authorList>
    </citation>
    <scope>NUCLEOTIDE SEQUENCE [LARGE SCALE GENOMIC DNA]</scope>
    <source>
        <strain evidence="5 6">MK-D1</strain>
    </source>
</reference>
<dbReference type="InterPro" id="IPR051052">
    <property type="entry name" value="Diverse_substrate_MTase"/>
</dbReference>
<dbReference type="EMBL" id="CP042905">
    <property type="protein sequence ID" value="QEE17621.1"/>
    <property type="molecule type" value="Genomic_DNA"/>
</dbReference>
<dbReference type="RefSeq" id="WP_147664510.1">
    <property type="nucleotide sequence ID" value="NZ_CP042905.2"/>
</dbReference>
<feature type="domain" description="Methyltransferase type 11" evidence="4">
    <location>
        <begin position="45"/>
        <end position="137"/>
    </location>
</feature>
<evidence type="ECO:0000313" key="6">
    <source>
        <dbReference type="Proteomes" id="UP000321408"/>
    </source>
</evidence>
<gene>
    <name evidence="5" type="ORF">DSAG12_03458</name>
</gene>
<dbReference type="InterPro" id="IPR029063">
    <property type="entry name" value="SAM-dependent_MTases_sf"/>
</dbReference>
<dbReference type="AlphaFoldDB" id="A0A5B9DF24"/>
<accession>A0A5B9DF24</accession>
<sequence>MRKDPTKRFSDRVENYVKYRPSYPINLIDHLRKNNILTTGQNIADIGSGTGIFSRLLLTTENNIFAVEPNKEMRIAAEKSLQNKPNFNSINGSAENTTLKENSIDIITAAQSFHWFDLEKTKKEFLRILKPNGYIVLVWNVRKSEGSPFSTEYEKLLKSHIPEYSQVSHRNIDLTRLGNFTGPNDLQEFSCQNIQVFDFEGIKGRLQSSSYTPTEERAEYSILIKDLKEIFNRFQVDGVVQLLYTCEMYFGQLNK</sequence>
<dbReference type="KEGG" id="psyt:DSAG12_03458"/>
<keyword evidence="3 5" id="KW-0808">Transferase</keyword>
<dbReference type="PANTHER" id="PTHR44942">
    <property type="entry name" value="METHYLTRANSF_11 DOMAIN-CONTAINING PROTEIN"/>
    <property type="match status" value="1"/>
</dbReference>